<evidence type="ECO:0000259" key="2">
    <source>
        <dbReference type="Pfam" id="PF09423"/>
    </source>
</evidence>
<dbReference type="RefSeq" id="WP_013676474.1">
    <property type="nucleotide sequence ID" value="NZ_BAABKS010000014.1"/>
</dbReference>
<keyword evidence="5" id="KW-1185">Reference proteome</keyword>
<feature type="domain" description="PhoD-like phosphatase metallophosphatase" evidence="2">
    <location>
        <begin position="129"/>
        <end position="463"/>
    </location>
</feature>
<dbReference type="Pfam" id="PF25077">
    <property type="entry name" value="DUF7800"/>
    <property type="match status" value="1"/>
</dbReference>
<organism evidence="4 5">
    <name type="scientific">Pseudonocardia benzenivorans</name>
    <dbReference type="NCBI Taxonomy" id="228005"/>
    <lineage>
        <taxon>Bacteria</taxon>
        <taxon>Bacillati</taxon>
        <taxon>Actinomycetota</taxon>
        <taxon>Actinomycetes</taxon>
        <taxon>Pseudonocardiales</taxon>
        <taxon>Pseudonocardiaceae</taxon>
        <taxon>Pseudonocardia</taxon>
    </lineage>
</organism>
<dbReference type="EC" id="3.1.3.1" evidence="4"/>
<dbReference type="SUPFAM" id="SSF56300">
    <property type="entry name" value="Metallo-dependent phosphatases"/>
    <property type="match status" value="1"/>
</dbReference>
<feature type="domain" description="DUF7800" evidence="3">
    <location>
        <begin position="1"/>
        <end position="85"/>
    </location>
</feature>
<proteinExistence type="predicted"/>
<evidence type="ECO:0000259" key="3">
    <source>
        <dbReference type="Pfam" id="PF25077"/>
    </source>
</evidence>
<dbReference type="InterPro" id="IPR038607">
    <property type="entry name" value="PhoD-like_sf"/>
</dbReference>
<keyword evidence="4" id="KW-0378">Hydrolase</keyword>
<dbReference type="PANTHER" id="PTHR37031:SF2">
    <property type="entry name" value="PHOD-LIKE PHOSPHATASE METALLOPHOSPHATASE DOMAIN-CONTAINING PROTEIN"/>
    <property type="match status" value="1"/>
</dbReference>
<dbReference type="CDD" id="cd07389">
    <property type="entry name" value="MPP_PhoD"/>
    <property type="match status" value="1"/>
</dbReference>
<dbReference type="Proteomes" id="UP001597182">
    <property type="component" value="Unassembled WGS sequence"/>
</dbReference>
<dbReference type="EMBL" id="JBHTMB010000002">
    <property type="protein sequence ID" value="MFD1231691.1"/>
    <property type="molecule type" value="Genomic_DNA"/>
</dbReference>
<feature type="region of interest" description="Disordered" evidence="1">
    <location>
        <begin position="532"/>
        <end position="592"/>
    </location>
</feature>
<dbReference type="InterPro" id="IPR018946">
    <property type="entry name" value="PhoD-like_MPP"/>
</dbReference>
<gene>
    <name evidence="4" type="ORF">ACFQ34_00165</name>
</gene>
<sequence>MPSLVLGPVLRHVDESSATVWVQTDVPAQVEVLGSTARTFEVAGHHYALVVVTGLPPDTRTEYDVLLDGEHVWPPASSPFPPSSIATRGPRSAGRHRILFGSCRYVKLADPRDAATYGIDALDAYAARMARLPSSQWPDALLLLGDQVYADELTPQTVRRIAGRRAEHPDWPDDEIVDFSEYVGLYRDSWADPEIRWIMSTVPTAMIFDDHDVRDDWNTSAAWRAQMAEKPWWAERIRAALSSYWVYQHLGNLSPDELAADPDWAAVSGHDGDTWPLLADLADRADREVDGSKGLRFSYRWQLGRTRLVVLDSRNGRVLDDGRHLMLGDREFGWVEERTLDPGEVDHLLLATSVPWLLPPAIGDLESVNEAAAARPGLRGRLGERIRQAADLEHWQAFRDSFDRLARLVAAATRPRAGDAAPVSISVLSGDVHHSYAARAQVEDAEEGTAVHQLTCSPVHNHVPPYVRAGFRLGWSGAATRAARAWATRKGTPPPPVTWDKLGGPYFGNTIAWLDVDGRRADVVFEQPTGAASLREAARHTLTAPRSAEPEQGHSEPTRPAPTQVDPARPDPTHPDPADPDPTDPGRGARTR</sequence>
<protein>
    <submittedName>
        <fullName evidence="4">Alkaline phosphatase D family protein</fullName>
        <ecNumber evidence="4">3.1.3.1</ecNumber>
    </submittedName>
</protein>
<dbReference type="PANTHER" id="PTHR37031">
    <property type="entry name" value="METALLOPHOSPHATASE BINDING DOMAIN PROTEIN"/>
    <property type="match status" value="1"/>
</dbReference>
<accession>A0ABW3V8P3</accession>
<evidence type="ECO:0000313" key="4">
    <source>
        <dbReference type="EMBL" id="MFD1231691.1"/>
    </source>
</evidence>
<evidence type="ECO:0000313" key="5">
    <source>
        <dbReference type="Proteomes" id="UP001597182"/>
    </source>
</evidence>
<dbReference type="Gene3D" id="3.60.21.70">
    <property type="entry name" value="PhoD-like phosphatase"/>
    <property type="match status" value="1"/>
</dbReference>
<dbReference type="InterPro" id="IPR056702">
    <property type="entry name" value="DUF7800"/>
</dbReference>
<evidence type="ECO:0000256" key="1">
    <source>
        <dbReference type="SAM" id="MobiDB-lite"/>
    </source>
</evidence>
<feature type="compositionally biased region" description="Basic and acidic residues" evidence="1">
    <location>
        <begin position="548"/>
        <end position="557"/>
    </location>
</feature>
<reference evidence="5" key="1">
    <citation type="journal article" date="2019" name="Int. J. Syst. Evol. Microbiol.">
        <title>The Global Catalogue of Microorganisms (GCM) 10K type strain sequencing project: providing services to taxonomists for standard genome sequencing and annotation.</title>
        <authorList>
            <consortium name="The Broad Institute Genomics Platform"/>
            <consortium name="The Broad Institute Genome Sequencing Center for Infectious Disease"/>
            <person name="Wu L."/>
            <person name="Ma J."/>
        </authorList>
    </citation>
    <scope>NUCLEOTIDE SEQUENCE [LARGE SCALE GENOMIC DNA]</scope>
    <source>
        <strain evidence="5">CCUG 49018</strain>
    </source>
</reference>
<name>A0ABW3V8P3_9PSEU</name>
<dbReference type="Pfam" id="PF09423">
    <property type="entry name" value="PhoD"/>
    <property type="match status" value="1"/>
</dbReference>
<dbReference type="GO" id="GO:0004035">
    <property type="term" value="F:alkaline phosphatase activity"/>
    <property type="evidence" value="ECO:0007669"/>
    <property type="project" value="UniProtKB-EC"/>
</dbReference>
<dbReference type="InterPro" id="IPR029052">
    <property type="entry name" value="Metallo-depent_PP-like"/>
</dbReference>
<comment type="caution">
    <text evidence="4">The sequence shown here is derived from an EMBL/GenBank/DDBJ whole genome shotgun (WGS) entry which is preliminary data.</text>
</comment>
<feature type="compositionally biased region" description="Basic and acidic residues" evidence="1">
    <location>
        <begin position="568"/>
        <end position="577"/>
    </location>
</feature>